<evidence type="ECO:0000313" key="2">
    <source>
        <dbReference type="Proteomes" id="UP000253426"/>
    </source>
</evidence>
<dbReference type="AlphaFoldDB" id="A0A366HFQ2"/>
<reference evidence="1 2" key="1">
    <citation type="submission" date="2018-06" db="EMBL/GenBank/DDBJ databases">
        <title>Genomic Encyclopedia of Type Strains, Phase IV (KMG-IV): sequencing the most valuable type-strain genomes for metagenomic binning, comparative biology and taxonomic classification.</title>
        <authorList>
            <person name="Goeker M."/>
        </authorList>
    </citation>
    <scope>NUCLEOTIDE SEQUENCE [LARGE SCALE GENOMIC DNA]</scope>
    <source>
        <strain evidence="1 2">DSM 25532</strain>
    </source>
</reference>
<sequence length="80" mass="8800">MAGDQVAVPSVSEVPLRLCASALNPMQFASPLHALNQPLHTTNVSHPDLSYFFTRLPALIDKALVLHIHCALTRLHHDCH</sequence>
<protein>
    <submittedName>
        <fullName evidence="1">Uncharacterized protein</fullName>
    </submittedName>
</protein>
<accession>A0A366HFQ2</accession>
<dbReference type="Proteomes" id="UP000253426">
    <property type="component" value="Unassembled WGS sequence"/>
</dbReference>
<keyword evidence="2" id="KW-1185">Reference proteome</keyword>
<dbReference type="EMBL" id="QNRR01000007">
    <property type="protein sequence ID" value="RBP41338.1"/>
    <property type="molecule type" value="Genomic_DNA"/>
</dbReference>
<proteinExistence type="predicted"/>
<comment type="caution">
    <text evidence="1">The sequence shown here is derived from an EMBL/GenBank/DDBJ whole genome shotgun (WGS) entry which is preliminary data.</text>
</comment>
<name>A0A366HFQ2_9BACT</name>
<gene>
    <name evidence="1" type="ORF">DES53_107169</name>
</gene>
<evidence type="ECO:0000313" key="1">
    <source>
        <dbReference type="EMBL" id="RBP41338.1"/>
    </source>
</evidence>
<organism evidence="1 2">
    <name type="scientific">Roseimicrobium gellanilyticum</name>
    <dbReference type="NCBI Taxonomy" id="748857"/>
    <lineage>
        <taxon>Bacteria</taxon>
        <taxon>Pseudomonadati</taxon>
        <taxon>Verrucomicrobiota</taxon>
        <taxon>Verrucomicrobiia</taxon>
        <taxon>Verrucomicrobiales</taxon>
        <taxon>Verrucomicrobiaceae</taxon>
        <taxon>Roseimicrobium</taxon>
    </lineage>
</organism>